<sequence length="422" mass="42676">MIRGRKRILGVAAAGATALLVAAAGCGGSSGSDGGGGGGNASAPAGKKTITVGILTDVTGAAASGNKTSVDGVKAGVVYAARNGYNIKYVVGDTQTTPDGALSAAQKMVTQDHVLVVIAHSALAFTAANYLTAHKVPVVGMAEDGPEWITAKNMFSVVGALQQTKVATTIGKFFKQQSVTNVASIGYSVSPLSSESALASGESAKAAGLQVGYLNAKFPFGSTDVGPTVLAMKKAGIDGFTASVDPNTSFALITGLRQQGVALKVALLPTGYGGDLEQAGPGALNAAQNVYFQLGYEPIELQTAATKQFQSDLKDAKVTTVPTYAMYNGYAAVGLLVRGLKGAGANPTQASLITSLSGIHDWDAMGLFGGRKLDINDRENIVGGAGNCTWVTKLEGDKFTPVKGADPICGDVIPGVTVAPQS</sequence>
<reference evidence="6" key="1">
    <citation type="submission" date="2016-10" db="EMBL/GenBank/DDBJ databases">
        <title>Frankia sp. NRRL B-16386 Genome sequencing.</title>
        <authorList>
            <person name="Ghodhbane-Gtari F."/>
            <person name="Swanson E."/>
            <person name="Gueddou A."/>
            <person name="Hezbri K."/>
            <person name="Ktari K."/>
            <person name="Nouioui I."/>
            <person name="Morris K."/>
            <person name="Simpson S."/>
            <person name="Abebe-Akele F."/>
            <person name="Thomas K."/>
            <person name="Gtari M."/>
            <person name="Tisa L.S."/>
        </authorList>
    </citation>
    <scope>NUCLEOTIDE SEQUENCE [LARGE SCALE GENOMIC DNA]</scope>
    <source>
        <strain evidence="6">NRRL B-16386</strain>
    </source>
</reference>
<organism evidence="5 6">
    <name type="scientific">Pseudofrankia asymbiotica</name>
    <dbReference type="NCBI Taxonomy" id="1834516"/>
    <lineage>
        <taxon>Bacteria</taxon>
        <taxon>Bacillati</taxon>
        <taxon>Actinomycetota</taxon>
        <taxon>Actinomycetes</taxon>
        <taxon>Frankiales</taxon>
        <taxon>Frankiaceae</taxon>
        <taxon>Pseudofrankia</taxon>
    </lineage>
</organism>
<evidence type="ECO:0000256" key="2">
    <source>
        <dbReference type="ARBA" id="ARBA00022729"/>
    </source>
</evidence>
<dbReference type="PROSITE" id="PS51257">
    <property type="entry name" value="PROKAR_LIPOPROTEIN"/>
    <property type="match status" value="1"/>
</dbReference>
<keyword evidence="2 3" id="KW-0732">Signal</keyword>
<proteinExistence type="inferred from homology"/>
<dbReference type="InterPro" id="IPR051010">
    <property type="entry name" value="BCAA_transport"/>
</dbReference>
<gene>
    <name evidence="5" type="ORF">BL253_29660</name>
</gene>
<evidence type="ECO:0000313" key="6">
    <source>
        <dbReference type="Proteomes" id="UP000188929"/>
    </source>
</evidence>
<dbReference type="EMBL" id="MOMC01000069">
    <property type="protein sequence ID" value="ONH24637.1"/>
    <property type="molecule type" value="Genomic_DNA"/>
</dbReference>
<dbReference type="STRING" id="1834516.BL253_29660"/>
<comment type="similarity">
    <text evidence="1">Belongs to the leucine-binding protein family.</text>
</comment>
<dbReference type="InterPro" id="IPR028082">
    <property type="entry name" value="Peripla_BP_I"/>
</dbReference>
<feature type="chain" id="PRO_5038763160" evidence="3">
    <location>
        <begin position="24"/>
        <end position="422"/>
    </location>
</feature>
<protein>
    <submittedName>
        <fullName evidence="5">Branched-chain amino acid ABC transporter substrate-binding protein</fullName>
    </submittedName>
</protein>
<dbReference type="RefSeq" id="WP_076820696.1">
    <property type="nucleotide sequence ID" value="NZ_MOMC01000069.1"/>
</dbReference>
<dbReference type="AlphaFoldDB" id="A0A1V2I3W0"/>
<dbReference type="OrthoDB" id="4364076at2"/>
<dbReference type="Pfam" id="PF13458">
    <property type="entry name" value="Peripla_BP_6"/>
    <property type="match status" value="1"/>
</dbReference>
<dbReference type="PANTHER" id="PTHR30483:SF6">
    <property type="entry name" value="PERIPLASMIC BINDING PROTEIN OF ABC TRANSPORTER FOR NATURAL AMINO ACIDS"/>
    <property type="match status" value="1"/>
</dbReference>
<name>A0A1V2I3W0_9ACTN</name>
<keyword evidence="6" id="KW-1185">Reference proteome</keyword>
<dbReference type="Proteomes" id="UP000188929">
    <property type="component" value="Unassembled WGS sequence"/>
</dbReference>
<dbReference type="SUPFAM" id="SSF53822">
    <property type="entry name" value="Periplasmic binding protein-like I"/>
    <property type="match status" value="1"/>
</dbReference>
<feature type="signal peptide" evidence="3">
    <location>
        <begin position="1"/>
        <end position="23"/>
    </location>
</feature>
<comment type="caution">
    <text evidence="5">The sequence shown here is derived from an EMBL/GenBank/DDBJ whole genome shotgun (WGS) entry which is preliminary data.</text>
</comment>
<accession>A0A1V2I3W0</accession>
<evidence type="ECO:0000313" key="5">
    <source>
        <dbReference type="EMBL" id="ONH24637.1"/>
    </source>
</evidence>
<dbReference type="InterPro" id="IPR028081">
    <property type="entry name" value="Leu-bd"/>
</dbReference>
<evidence type="ECO:0000259" key="4">
    <source>
        <dbReference type="Pfam" id="PF13458"/>
    </source>
</evidence>
<feature type="domain" description="Leucine-binding protein" evidence="4">
    <location>
        <begin position="49"/>
        <end position="380"/>
    </location>
</feature>
<evidence type="ECO:0000256" key="1">
    <source>
        <dbReference type="ARBA" id="ARBA00010062"/>
    </source>
</evidence>
<dbReference type="PANTHER" id="PTHR30483">
    <property type="entry name" value="LEUCINE-SPECIFIC-BINDING PROTEIN"/>
    <property type="match status" value="1"/>
</dbReference>
<evidence type="ECO:0000256" key="3">
    <source>
        <dbReference type="SAM" id="SignalP"/>
    </source>
</evidence>
<dbReference type="Gene3D" id="3.40.50.2300">
    <property type="match status" value="2"/>
</dbReference>